<dbReference type="AlphaFoldDB" id="F4G333"/>
<dbReference type="EMBL" id="CP002656">
    <property type="protein sequence ID" value="AEB95231.1"/>
    <property type="molecule type" value="Genomic_DNA"/>
</dbReference>
<dbReference type="PATRIC" id="fig|1006006.8.peg.1120"/>
<protein>
    <submittedName>
        <fullName evidence="1">Uncharacterized protein</fullName>
    </submittedName>
</protein>
<evidence type="ECO:0000313" key="2">
    <source>
        <dbReference type="Proteomes" id="UP000007812"/>
    </source>
</evidence>
<accession>F4G333</accession>
<proteinExistence type="predicted"/>
<name>F4G333_METCR</name>
<evidence type="ECO:0000313" key="1">
    <source>
        <dbReference type="EMBL" id="AEB95231.1"/>
    </source>
</evidence>
<dbReference type="KEGG" id="mcn:Mcup_1126"/>
<sequence>MKDSTLAGESFEFQIPFSFNSMKDYTGQAQEKPRTQRSFQLHEGFYSLKRDKEGNYVVFFQLHEGFYMKLVIDTSVNEAFQLHEGFYRIYKRLINLWLLSFNSMKDST</sequence>
<gene>
    <name evidence="1" type="ordered locus">Mcup_1126</name>
</gene>
<dbReference type="HOGENOM" id="CLU_2191017_0_0_2"/>
<organism evidence="1 2">
    <name type="scientific">Metallosphaera cuprina (strain Ar-4)</name>
    <dbReference type="NCBI Taxonomy" id="1006006"/>
    <lineage>
        <taxon>Archaea</taxon>
        <taxon>Thermoproteota</taxon>
        <taxon>Thermoprotei</taxon>
        <taxon>Sulfolobales</taxon>
        <taxon>Sulfolobaceae</taxon>
        <taxon>Metallosphaera</taxon>
    </lineage>
</organism>
<reference evidence="1 2" key="1">
    <citation type="journal article" date="2011" name="J. Bacteriol.">
        <title>Complete genome sequence of Metallosphaera cuprina, a metal sulfide-oxidizing archaeon from a hot spring.</title>
        <authorList>
            <person name="Liu L.J."/>
            <person name="You X.Y."/>
            <person name="Zheng H."/>
            <person name="Wang S."/>
            <person name="Jiang C.Y."/>
            <person name="Liu S.J."/>
        </authorList>
    </citation>
    <scope>NUCLEOTIDE SEQUENCE [LARGE SCALE GENOMIC DNA]</scope>
    <source>
        <strain evidence="1 2">Ar-4</strain>
    </source>
</reference>
<keyword evidence="2" id="KW-1185">Reference proteome</keyword>
<dbReference type="Proteomes" id="UP000007812">
    <property type="component" value="Chromosome"/>
</dbReference>